<accession>X1UKZ9</accession>
<feature type="non-terminal residue" evidence="1">
    <location>
        <position position="1"/>
    </location>
</feature>
<evidence type="ECO:0000313" key="1">
    <source>
        <dbReference type="EMBL" id="GAJ18143.1"/>
    </source>
</evidence>
<comment type="caution">
    <text evidence="1">The sequence shown here is derived from an EMBL/GenBank/DDBJ whole genome shotgun (WGS) entry which is preliminary data.</text>
</comment>
<gene>
    <name evidence="1" type="ORF">S12H4_56600</name>
</gene>
<protein>
    <submittedName>
        <fullName evidence="1">Uncharacterized protein</fullName>
    </submittedName>
</protein>
<name>X1UKZ9_9ZZZZ</name>
<dbReference type="AlphaFoldDB" id="X1UKZ9"/>
<organism evidence="1">
    <name type="scientific">marine sediment metagenome</name>
    <dbReference type="NCBI Taxonomy" id="412755"/>
    <lineage>
        <taxon>unclassified sequences</taxon>
        <taxon>metagenomes</taxon>
        <taxon>ecological metagenomes</taxon>
    </lineage>
</organism>
<proteinExistence type="predicted"/>
<sequence length="30" mass="3877">REEREERGEREMEWVVYIFFKLVTLLYEIN</sequence>
<dbReference type="EMBL" id="BARW01036470">
    <property type="protein sequence ID" value="GAJ18143.1"/>
    <property type="molecule type" value="Genomic_DNA"/>
</dbReference>
<reference evidence="1" key="1">
    <citation type="journal article" date="2014" name="Front. Microbiol.">
        <title>High frequency of phylogenetically diverse reductive dehalogenase-homologous genes in deep subseafloor sedimentary metagenomes.</title>
        <authorList>
            <person name="Kawai M."/>
            <person name="Futagami T."/>
            <person name="Toyoda A."/>
            <person name="Takaki Y."/>
            <person name="Nishi S."/>
            <person name="Hori S."/>
            <person name="Arai W."/>
            <person name="Tsubouchi T."/>
            <person name="Morono Y."/>
            <person name="Uchiyama I."/>
            <person name="Ito T."/>
            <person name="Fujiyama A."/>
            <person name="Inagaki F."/>
            <person name="Takami H."/>
        </authorList>
    </citation>
    <scope>NUCLEOTIDE SEQUENCE</scope>
    <source>
        <strain evidence="1">Expedition CK06-06</strain>
    </source>
</reference>